<dbReference type="PROSITE" id="PS50893">
    <property type="entry name" value="ABC_TRANSPORTER_2"/>
    <property type="match status" value="1"/>
</dbReference>
<feature type="compositionally biased region" description="Low complexity" evidence="5">
    <location>
        <begin position="267"/>
        <end position="281"/>
    </location>
</feature>
<reference evidence="7 8" key="1">
    <citation type="submission" date="2019-09" db="EMBL/GenBank/DDBJ databases">
        <title>YIM 132548 draft genome.</title>
        <authorList>
            <person name="Jiang L."/>
        </authorList>
    </citation>
    <scope>NUCLEOTIDE SEQUENCE [LARGE SCALE GENOMIC DNA]</scope>
    <source>
        <strain evidence="7 8">YIM 132548</strain>
    </source>
</reference>
<organism evidence="7 8">
    <name type="scientific">Methylobacterium planeticum</name>
    <dbReference type="NCBI Taxonomy" id="2615211"/>
    <lineage>
        <taxon>Bacteria</taxon>
        <taxon>Pseudomonadati</taxon>
        <taxon>Pseudomonadota</taxon>
        <taxon>Alphaproteobacteria</taxon>
        <taxon>Hyphomicrobiales</taxon>
        <taxon>Methylobacteriaceae</taxon>
        <taxon>Methylobacterium</taxon>
    </lineage>
</organism>
<dbReference type="GO" id="GO:0016887">
    <property type="term" value="F:ATP hydrolysis activity"/>
    <property type="evidence" value="ECO:0007669"/>
    <property type="project" value="InterPro"/>
</dbReference>
<keyword evidence="2" id="KW-0813">Transport</keyword>
<dbReference type="Pfam" id="PF12399">
    <property type="entry name" value="BCA_ABC_TP_C"/>
    <property type="match status" value="1"/>
</dbReference>
<dbReference type="InterPro" id="IPR032823">
    <property type="entry name" value="BCA_ABC_TP_C"/>
</dbReference>
<feature type="domain" description="ABC transporter" evidence="6">
    <location>
        <begin position="9"/>
        <end position="254"/>
    </location>
</feature>
<keyword evidence="8" id="KW-1185">Reference proteome</keyword>
<evidence type="ECO:0000256" key="5">
    <source>
        <dbReference type="SAM" id="MobiDB-lite"/>
    </source>
</evidence>
<evidence type="ECO:0000313" key="7">
    <source>
        <dbReference type="EMBL" id="KAB1074379.1"/>
    </source>
</evidence>
<evidence type="ECO:0000256" key="1">
    <source>
        <dbReference type="ARBA" id="ARBA00005417"/>
    </source>
</evidence>
<dbReference type="PANTHER" id="PTHR45772:SF4">
    <property type="entry name" value="ABC TRANSPORTER ATP-BINDING PROTEIN"/>
    <property type="match status" value="1"/>
</dbReference>
<dbReference type="InterPro" id="IPR017871">
    <property type="entry name" value="ABC_transporter-like_CS"/>
</dbReference>
<proteinExistence type="inferred from homology"/>
<dbReference type="SUPFAM" id="SSF52540">
    <property type="entry name" value="P-loop containing nucleoside triphosphate hydrolases"/>
    <property type="match status" value="1"/>
</dbReference>
<dbReference type="GO" id="GO:0005524">
    <property type="term" value="F:ATP binding"/>
    <property type="evidence" value="ECO:0007669"/>
    <property type="project" value="UniProtKB-KW"/>
</dbReference>
<dbReference type="RefSeq" id="WP_150962775.1">
    <property type="nucleotide sequence ID" value="NZ_VZZJ01000005.1"/>
</dbReference>
<evidence type="ECO:0000256" key="3">
    <source>
        <dbReference type="ARBA" id="ARBA00022741"/>
    </source>
</evidence>
<evidence type="ECO:0000313" key="8">
    <source>
        <dbReference type="Proteomes" id="UP000441523"/>
    </source>
</evidence>
<evidence type="ECO:0000256" key="4">
    <source>
        <dbReference type="ARBA" id="ARBA00022840"/>
    </source>
</evidence>
<dbReference type="Proteomes" id="UP000441523">
    <property type="component" value="Unassembled WGS sequence"/>
</dbReference>
<protein>
    <submittedName>
        <fullName evidence="7">ABC transporter ATP-binding protein</fullName>
    </submittedName>
</protein>
<comment type="similarity">
    <text evidence="1">Belongs to the ABC transporter superfamily.</text>
</comment>
<dbReference type="GO" id="GO:0005886">
    <property type="term" value="C:plasma membrane"/>
    <property type="evidence" value="ECO:0007669"/>
    <property type="project" value="TreeGrafter"/>
</dbReference>
<dbReference type="AlphaFoldDB" id="A0A6N6MTR9"/>
<accession>A0A6N6MTR9</accession>
<dbReference type="InterPro" id="IPR027417">
    <property type="entry name" value="P-loop_NTPase"/>
</dbReference>
<dbReference type="Gene3D" id="3.40.50.300">
    <property type="entry name" value="P-loop containing nucleotide triphosphate hydrolases"/>
    <property type="match status" value="1"/>
</dbReference>
<dbReference type="SMART" id="SM00382">
    <property type="entry name" value="AAA"/>
    <property type="match status" value="1"/>
</dbReference>
<sequence length="287" mass="30498">MDSPPSPILSVEHVGVRFGGLVAIADLHFDVQPGEIVSLIGPNGAGKTTAFNVMTGFLRPSQGVVRFRGTALAGLQPHEIVRLGLSRTFQRTSVFPDDSVLDNVLIGLHRRTPARLLDTLLGRDRASERRLRAEARDLLDRVGLTARADEKAGALAYGEQRLVGVALALATEPAMLLLDEPVSGMNASETRVFVGLIRAIRERGVTILLVEHDMPMVMAVSDRIAVLNYGRLIAQGPPEAIRSDPAVIEAYLGQGSAAREAAMRAAQASPAQTSPAPVSAALEASHA</sequence>
<dbReference type="CDD" id="cd03219">
    <property type="entry name" value="ABC_Mj1267_LivG_branched"/>
    <property type="match status" value="1"/>
</dbReference>
<feature type="region of interest" description="Disordered" evidence="5">
    <location>
        <begin position="267"/>
        <end position="287"/>
    </location>
</feature>
<dbReference type="InterPro" id="IPR003593">
    <property type="entry name" value="AAA+_ATPase"/>
</dbReference>
<keyword evidence="4 7" id="KW-0067">ATP-binding</keyword>
<keyword evidence="3" id="KW-0547">Nucleotide-binding</keyword>
<evidence type="ECO:0000259" key="6">
    <source>
        <dbReference type="PROSITE" id="PS50893"/>
    </source>
</evidence>
<comment type="caution">
    <text evidence="7">The sequence shown here is derived from an EMBL/GenBank/DDBJ whole genome shotgun (WGS) entry which is preliminary data.</text>
</comment>
<dbReference type="FunFam" id="3.40.50.300:FF:000421">
    <property type="entry name" value="Branched-chain amino acid ABC transporter ATP-binding protein"/>
    <property type="match status" value="1"/>
</dbReference>
<dbReference type="InterPro" id="IPR003439">
    <property type="entry name" value="ABC_transporter-like_ATP-bd"/>
</dbReference>
<dbReference type="Pfam" id="PF00005">
    <property type="entry name" value="ABC_tran"/>
    <property type="match status" value="1"/>
</dbReference>
<dbReference type="EMBL" id="VZZJ01000005">
    <property type="protein sequence ID" value="KAB1074379.1"/>
    <property type="molecule type" value="Genomic_DNA"/>
</dbReference>
<gene>
    <name evidence="7" type="ORF">F6X51_08395</name>
</gene>
<dbReference type="InterPro" id="IPR051120">
    <property type="entry name" value="ABC_AA/LPS_Transport"/>
</dbReference>
<evidence type="ECO:0000256" key="2">
    <source>
        <dbReference type="ARBA" id="ARBA00022448"/>
    </source>
</evidence>
<dbReference type="PROSITE" id="PS00211">
    <property type="entry name" value="ABC_TRANSPORTER_1"/>
    <property type="match status" value="1"/>
</dbReference>
<name>A0A6N6MTR9_9HYPH</name>
<dbReference type="PANTHER" id="PTHR45772">
    <property type="entry name" value="CONSERVED COMPONENT OF ABC TRANSPORTER FOR NATURAL AMINO ACIDS-RELATED"/>
    <property type="match status" value="1"/>
</dbReference>